<dbReference type="PANTHER" id="PTHR31435">
    <property type="entry name" value="PROTEIN NATD1"/>
    <property type="match status" value="1"/>
</dbReference>
<dbReference type="InterPro" id="IPR016181">
    <property type="entry name" value="Acyl_CoA_acyltransferase"/>
</dbReference>
<dbReference type="Pfam" id="PF14542">
    <property type="entry name" value="Acetyltransf_CG"/>
    <property type="match status" value="1"/>
</dbReference>
<comment type="caution">
    <text evidence="2">The sequence shown here is derived from an EMBL/GenBank/DDBJ whole genome shotgun (WGS) entry which is preliminary data.</text>
</comment>
<dbReference type="InterPro" id="IPR031165">
    <property type="entry name" value="GNAT_YJDJ"/>
</dbReference>
<dbReference type="Gene3D" id="3.40.630.30">
    <property type="match status" value="1"/>
</dbReference>
<evidence type="ECO:0000259" key="1">
    <source>
        <dbReference type="PROSITE" id="PS51729"/>
    </source>
</evidence>
<dbReference type="Proteomes" id="UP001595555">
    <property type="component" value="Unassembled WGS sequence"/>
</dbReference>
<dbReference type="GO" id="GO:0016746">
    <property type="term" value="F:acyltransferase activity"/>
    <property type="evidence" value="ECO:0007669"/>
    <property type="project" value="UniProtKB-KW"/>
</dbReference>
<evidence type="ECO:0000313" key="2">
    <source>
        <dbReference type="EMBL" id="MFC3115579.1"/>
    </source>
</evidence>
<feature type="domain" description="N-acetyltransferase" evidence="1">
    <location>
        <begin position="5"/>
        <end position="84"/>
    </location>
</feature>
<keyword evidence="2" id="KW-0012">Acyltransferase</keyword>
<dbReference type="EMBL" id="JBHRTF010000003">
    <property type="protein sequence ID" value="MFC3115579.1"/>
    <property type="molecule type" value="Genomic_DNA"/>
</dbReference>
<dbReference type="PANTHER" id="PTHR31435:SF9">
    <property type="entry name" value="PROTEIN NATD1"/>
    <property type="match status" value="1"/>
</dbReference>
<keyword evidence="2" id="KW-0808">Transferase</keyword>
<reference evidence="3" key="1">
    <citation type="journal article" date="2019" name="Int. J. Syst. Evol. Microbiol.">
        <title>The Global Catalogue of Microorganisms (GCM) 10K type strain sequencing project: providing services to taxonomists for standard genome sequencing and annotation.</title>
        <authorList>
            <consortium name="The Broad Institute Genomics Platform"/>
            <consortium name="The Broad Institute Genome Sequencing Center for Infectious Disease"/>
            <person name="Wu L."/>
            <person name="Ma J."/>
        </authorList>
    </citation>
    <scope>NUCLEOTIDE SEQUENCE [LARGE SCALE GENOMIC DNA]</scope>
    <source>
        <strain evidence="3">KCTC 52237</strain>
    </source>
</reference>
<dbReference type="EC" id="2.3.1.-" evidence="2"/>
<protein>
    <submittedName>
        <fullName evidence="2">GNAT family N-acetyltransferase</fullName>
        <ecNumber evidence="2">2.3.1.-</ecNumber>
    </submittedName>
</protein>
<dbReference type="SUPFAM" id="SSF55729">
    <property type="entry name" value="Acyl-CoA N-acyltransferases (Nat)"/>
    <property type="match status" value="1"/>
</dbReference>
<keyword evidence="3" id="KW-1185">Reference proteome</keyword>
<dbReference type="InterPro" id="IPR045057">
    <property type="entry name" value="Gcn5-rel_NAT"/>
</dbReference>
<dbReference type="CDD" id="cd04301">
    <property type="entry name" value="NAT_SF"/>
    <property type="match status" value="1"/>
</dbReference>
<accession>A0ABV7FH73</accession>
<evidence type="ECO:0000313" key="3">
    <source>
        <dbReference type="Proteomes" id="UP001595555"/>
    </source>
</evidence>
<name>A0ABV7FH73_9GAMM</name>
<organism evidence="2 3">
    <name type="scientific">Cellvibrio fontiphilus</name>
    <dbReference type="NCBI Taxonomy" id="1815559"/>
    <lineage>
        <taxon>Bacteria</taxon>
        <taxon>Pseudomonadati</taxon>
        <taxon>Pseudomonadota</taxon>
        <taxon>Gammaproteobacteria</taxon>
        <taxon>Cellvibrionales</taxon>
        <taxon>Cellvibrionaceae</taxon>
        <taxon>Cellvibrio</taxon>
    </lineage>
</organism>
<gene>
    <name evidence="2" type="ORF">ACFODX_08425</name>
</gene>
<sequence length="84" mass="9634">MPDIQHQPEQQRFVLECDNSEAILSYRLFSHGTTPAVDFTSTYVPPQCRGKGFAEKLVRTGIKWAQAQGFELHASCWYVAKFIR</sequence>
<dbReference type="RefSeq" id="WP_378118003.1">
    <property type="nucleotide sequence ID" value="NZ_JBHRTF010000003.1"/>
</dbReference>
<dbReference type="PROSITE" id="PS51729">
    <property type="entry name" value="GNAT_YJDJ"/>
    <property type="match status" value="1"/>
</dbReference>
<proteinExistence type="predicted"/>